<evidence type="ECO:0008006" key="4">
    <source>
        <dbReference type="Google" id="ProtNLM"/>
    </source>
</evidence>
<dbReference type="OrthoDB" id="3636180at2"/>
<evidence type="ECO:0000313" key="2">
    <source>
        <dbReference type="EMBL" id="TDS81119.1"/>
    </source>
</evidence>
<name>A0A4R7FTR5_9MICO</name>
<organism evidence="2 3">
    <name type="scientific">Amnibacterium kyonggiense</name>
    <dbReference type="NCBI Taxonomy" id="595671"/>
    <lineage>
        <taxon>Bacteria</taxon>
        <taxon>Bacillati</taxon>
        <taxon>Actinomycetota</taxon>
        <taxon>Actinomycetes</taxon>
        <taxon>Micrococcales</taxon>
        <taxon>Microbacteriaceae</taxon>
        <taxon>Amnibacterium</taxon>
    </lineage>
</organism>
<proteinExistence type="predicted"/>
<sequence>MARTSHKIAATFAMSLTTAMVLVACSATPAVKVTTAPPTGTVKGVVTVTDDGNITGSSQGTMPCELMSSSGYSDFKTGAEIDAVDASGKVLAFGYLEPGSAPSPDDLFKSCAFPYSIEGVLRGEKVYGLQFGRRGIVHYKASTMFGGHADLNIGG</sequence>
<dbReference type="AlphaFoldDB" id="A0A4R7FTR5"/>
<evidence type="ECO:0000256" key="1">
    <source>
        <dbReference type="SAM" id="SignalP"/>
    </source>
</evidence>
<dbReference type="RefSeq" id="WP_133765750.1">
    <property type="nucleotide sequence ID" value="NZ_BAAARP010000003.1"/>
</dbReference>
<evidence type="ECO:0000313" key="3">
    <source>
        <dbReference type="Proteomes" id="UP000295344"/>
    </source>
</evidence>
<dbReference type="Proteomes" id="UP000295344">
    <property type="component" value="Unassembled WGS sequence"/>
</dbReference>
<dbReference type="EMBL" id="SOAM01000001">
    <property type="protein sequence ID" value="TDS81119.1"/>
    <property type="molecule type" value="Genomic_DNA"/>
</dbReference>
<feature type="signal peptide" evidence="1">
    <location>
        <begin position="1"/>
        <end position="24"/>
    </location>
</feature>
<gene>
    <name evidence="2" type="ORF">CLV52_1695</name>
</gene>
<accession>A0A4R7FTR5</accession>
<keyword evidence="1" id="KW-0732">Signal</keyword>
<comment type="caution">
    <text evidence="2">The sequence shown here is derived from an EMBL/GenBank/DDBJ whole genome shotgun (WGS) entry which is preliminary data.</text>
</comment>
<reference evidence="2 3" key="1">
    <citation type="submission" date="2019-03" db="EMBL/GenBank/DDBJ databases">
        <title>Genomic Encyclopedia of Archaeal and Bacterial Type Strains, Phase II (KMG-II): from individual species to whole genera.</title>
        <authorList>
            <person name="Goeker M."/>
        </authorList>
    </citation>
    <scope>NUCLEOTIDE SEQUENCE [LARGE SCALE GENOMIC DNA]</scope>
    <source>
        <strain evidence="2 3">DSM 24782</strain>
    </source>
</reference>
<feature type="chain" id="PRO_5039334085" description="Lipoprotein" evidence="1">
    <location>
        <begin position="25"/>
        <end position="155"/>
    </location>
</feature>
<dbReference type="PROSITE" id="PS51257">
    <property type="entry name" value="PROKAR_LIPOPROTEIN"/>
    <property type="match status" value="1"/>
</dbReference>
<keyword evidence="3" id="KW-1185">Reference proteome</keyword>
<protein>
    <recommendedName>
        <fullName evidence="4">Lipoprotein</fullName>
    </recommendedName>
</protein>